<reference evidence="8" key="1">
    <citation type="thesis" date="2020" institute="ProQuest LLC" country="789 East Eisenhower Parkway, Ann Arbor, MI, USA">
        <title>Comparative Genomics and Chromosome Evolution.</title>
        <authorList>
            <person name="Mudd A.B."/>
        </authorList>
    </citation>
    <scope>NUCLEOTIDE SEQUENCE</scope>
    <source>
        <strain evidence="8">237g6f4</strain>
        <tissue evidence="8">Blood</tissue>
    </source>
</reference>
<keyword evidence="4 7" id="KW-1133">Transmembrane helix</keyword>
<evidence type="ECO:0000256" key="4">
    <source>
        <dbReference type="ARBA" id="ARBA00022989"/>
    </source>
</evidence>
<accession>A0AAV7BC43</accession>
<keyword evidence="3 7" id="KW-0812">Transmembrane</keyword>
<comment type="caution">
    <text evidence="8">The sequence shown here is derived from an EMBL/GenBank/DDBJ whole genome shotgun (WGS) entry which is preliminary data.</text>
</comment>
<evidence type="ECO:0000256" key="5">
    <source>
        <dbReference type="ARBA" id="ARBA00023136"/>
    </source>
</evidence>
<evidence type="ECO:0000313" key="8">
    <source>
        <dbReference type="EMBL" id="KAG8569948.1"/>
    </source>
</evidence>
<keyword evidence="5 7" id="KW-0472">Membrane</keyword>
<organism evidence="8 9">
    <name type="scientific">Engystomops pustulosus</name>
    <name type="common">Tungara frog</name>
    <name type="synonym">Physalaemus pustulosus</name>
    <dbReference type="NCBI Taxonomy" id="76066"/>
    <lineage>
        <taxon>Eukaryota</taxon>
        <taxon>Metazoa</taxon>
        <taxon>Chordata</taxon>
        <taxon>Craniata</taxon>
        <taxon>Vertebrata</taxon>
        <taxon>Euteleostomi</taxon>
        <taxon>Amphibia</taxon>
        <taxon>Batrachia</taxon>
        <taxon>Anura</taxon>
        <taxon>Neobatrachia</taxon>
        <taxon>Hyloidea</taxon>
        <taxon>Leptodactylidae</taxon>
        <taxon>Leiuperinae</taxon>
        <taxon>Engystomops</taxon>
    </lineage>
</organism>
<protein>
    <submittedName>
        <fullName evidence="8">Uncharacterized protein</fullName>
    </submittedName>
</protein>
<evidence type="ECO:0000256" key="1">
    <source>
        <dbReference type="ARBA" id="ARBA00004370"/>
    </source>
</evidence>
<dbReference type="AlphaFoldDB" id="A0AAV7BC43"/>
<comment type="similarity">
    <text evidence="2">Belongs to the CD225/Dispanin family.</text>
</comment>
<evidence type="ECO:0000256" key="6">
    <source>
        <dbReference type="SAM" id="MobiDB-lite"/>
    </source>
</evidence>
<sequence>MENPSFLEVYPTKSGEQPPPYNPGQSFMQPCPQAPNYPTGPGWTTQQTLIFQPTSTNVGVNEDRALTQPPHSDYLCWSIVNLLFCCWPIGIAAIVYSCRTRDNIDAYNHEAAARNSRTAFNLNVSALVIGLIINVIFAVLIFSRR</sequence>
<dbReference type="Pfam" id="PF04505">
    <property type="entry name" value="CD225"/>
    <property type="match status" value="1"/>
</dbReference>
<evidence type="ECO:0000256" key="2">
    <source>
        <dbReference type="ARBA" id="ARBA00006843"/>
    </source>
</evidence>
<feature type="transmembrane region" description="Helical" evidence="7">
    <location>
        <begin position="124"/>
        <end position="142"/>
    </location>
</feature>
<dbReference type="GO" id="GO:0016020">
    <property type="term" value="C:membrane"/>
    <property type="evidence" value="ECO:0007669"/>
    <property type="project" value="UniProtKB-SubCell"/>
</dbReference>
<dbReference type="EMBL" id="WNYA01000006">
    <property type="protein sequence ID" value="KAG8569948.1"/>
    <property type="molecule type" value="Genomic_DNA"/>
</dbReference>
<feature type="region of interest" description="Disordered" evidence="6">
    <location>
        <begin position="1"/>
        <end position="23"/>
    </location>
</feature>
<evidence type="ECO:0000256" key="3">
    <source>
        <dbReference type="ARBA" id="ARBA00022692"/>
    </source>
</evidence>
<evidence type="ECO:0000256" key="7">
    <source>
        <dbReference type="SAM" id="Phobius"/>
    </source>
</evidence>
<proteinExistence type="inferred from homology"/>
<dbReference type="PANTHER" id="PTHR14948:SF46">
    <property type="entry name" value="DISPANIN SUBFAMILY A MEMBER 2B-LIKE-RELATED"/>
    <property type="match status" value="1"/>
</dbReference>
<keyword evidence="9" id="KW-1185">Reference proteome</keyword>
<evidence type="ECO:0000313" key="9">
    <source>
        <dbReference type="Proteomes" id="UP000824782"/>
    </source>
</evidence>
<name>A0AAV7BC43_ENGPU</name>
<feature type="transmembrane region" description="Helical" evidence="7">
    <location>
        <begin position="74"/>
        <end position="96"/>
    </location>
</feature>
<dbReference type="InterPro" id="IPR051423">
    <property type="entry name" value="CD225/Dispanin"/>
</dbReference>
<dbReference type="PANTHER" id="PTHR14948">
    <property type="entry name" value="NG5"/>
    <property type="match status" value="1"/>
</dbReference>
<comment type="subcellular location">
    <subcellularLocation>
        <location evidence="1">Membrane</location>
    </subcellularLocation>
</comment>
<dbReference type="Proteomes" id="UP000824782">
    <property type="component" value="Unassembled WGS sequence"/>
</dbReference>
<gene>
    <name evidence="8" type="ORF">GDO81_014607</name>
</gene>
<dbReference type="InterPro" id="IPR007593">
    <property type="entry name" value="CD225/Dispanin_fam"/>
</dbReference>